<accession>C0HEM7</accession>
<evidence type="ECO:0000313" key="1">
    <source>
        <dbReference type="EMBL" id="ACN25480.1"/>
    </source>
</evidence>
<dbReference type="EMBL" id="BT060783">
    <property type="protein sequence ID" value="ACN25480.1"/>
    <property type="molecule type" value="mRNA"/>
</dbReference>
<proteinExistence type="evidence at transcript level"/>
<reference evidence="1" key="2">
    <citation type="submission" date="2012-06" db="EMBL/GenBank/DDBJ databases">
        <authorList>
            <person name="Yu Y."/>
            <person name="Currie J."/>
            <person name="Lomeli R."/>
            <person name="Angelova A."/>
            <person name="Collura K."/>
            <person name="Wissotski M."/>
            <person name="Campos D."/>
            <person name="Kudrna D."/>
            <person name="Golser W."/>
            <person name="Ashely E."/>
            <person name="Descour A."/>
            <person name="Fernandes J."/>
            <person name="Soderlund C."/>
            <person name="Walbot V."/>
        </authorList>
    </citation>
    <scope>NUCLEOTIDE SEQUENCE</scope>
    <source>
        <strain evidence="1">B73</strain>
    </source>
</reference>
<organism evidence="1">
    <name type="scientific">Zea mays</name>
    <name type="common">Maize</name>
    <dbReference type="NCBI Taxonomy" id="4577"/>
    <lineage>
        <taxon>Eukaryota</taxon>
        <taxon>Viridiplantae</taxon>
        <taxon>Streptophyta</taxon>
        <taxon>Embryophyta</taxon>
        <taxon>Tracheophyta</taxon>
        <taxon>Spermatophyta</taxon>
        <taxon>Magnoliopsida</taxon>
        <taxon>Liliopsida</taxon>
        <taxon>Poales</taxon>
        <taxon>Poaceae</taxon>
        <taxon>PACMAD clade</taxon>
        <taxon>Panicoideae</taxon>
        <taxon>Andropogonodae</taxon>
        <taxon>Andropogoneae</taxon>
        <taxon>Tripsacinae</taxon>
        <taxon>Zea</taxon>
    </lineage>
</organism>
<dbReference type="AlphaFoldDB" id="C0HEM7"/>
<sequence>MLQQAGRFESLGYASKRMGYRSLGVRNPEFPQLVGRGIAFGGLTGGLPYPGGNLFPATPVWFGLDGNAPIRAAIIAFRSFRSFFLVFSVYSLVRKTTCSISENNDIFTSIFWNSFSITSAVSLRI</sequence>
<protein>
    <submittedName>
        <fullName evidence="1">Uncharacterized protein</fullName>
    </submittedName>
</protein>
<name>C0HEM7_MAIZE</name>
<dbReference type="HOGENOM" id="CLU_1995952_0_0_1"/>
<reference evidence="1" key="1">
    <citation type="journal article" date="2009" name="PLoS Genet.">
        <title>Sequencing, mapping, and analysis of 27,455 maize full-length cDNAs.</title>
        <authorList>
            <person name="Soderlund C."/>
            <person name="Descour A."/>
            <person name="Kudrna D."/>
            <person name="Bomhoff M."/>
            <person name="Boyd L."/>
            <person name="Currie J."/>
            <person name="Angelova A."/>
            <person name="Collura K."/>
            <person name="Wissotski M."/>
            <person name="Ashley E."/>
            <person name="Morrow D."/>
            <person name="Fernandes J."/>
            <person name="Walbot V."/>
            <person name="Yu Y."/>
        </authorList>
    </citation>
    <scope>NUCLEOTIDE SEQUENCE</scope>
    <source>
        <strain evidence="1">B73</strain>
    </source>
</reference>